<comment type="caution">
    <text evidence="8">The sequence shown here is derived from an EMBL/GenBank/DDBJ whole genome shotgun (WGS) entry which is preliminary data.</text>
</comment>
<dbReference type="RefSeq" id="WP_120108260.1">
    <property type="nucleotide sequence ID" value="NZ_RAHJ01000017.1"/>
</dbReference>
<keyword evidence="4 6" id="KW-0472">Membrane</keyword>
<gene>
    <name evidence="8" type="ORF">D6858_05970</name>
</gene>
<protein>
    <submittedName>
        <fullName evidence="8">DUF490 domain-containing protein</fullName>
    </submittedName>
</protein>
<keyword evidence="3 6" id="KW-1133">Transmembrane helix</keyword>
<evidence type="ECO:0000256" key="5">
    <source>
        <dbReference type="SAM" id="MobiDB-lite"/>
    </source>
</evidence>
<dbReference type="OrthoDB" id="7784409at2"/>
<organism evidence="8 9">
    <name type="scientific">Tsuneonella suprasediminis</name>
    <dbReference type="NCBI Taxonomy" id="2306996"/>
    <lineage>
        <taxon>Bacteria</taxon>
        <taxon>Pseudomonadati</taxon>
        <taxon>Pseudomonadota</taxon>
        <taxon>Alphaproteobacteria</taxon>
        <taxon>Sphingomonadales</taxon>
        <taxon>Erythrobacteraceae</taxon>
        <taxon>Tsuneonella</taxon>
    </lineage>
</organism>
<dbReference type="InterPro" id="IPR007452">
    <property type="entry name" value="TamB_C"/>
</dbReference>
<dbReference type="GO" id="GO:0009306">
    <property type="term" value="P:protein secretion"/>
    <property type="evidence" value="ECO:0007669"/>
    <property type="project" value="InterPro"/>
</dbReference>
<evidence type="ECO:0000259" key="7">
    <source>
        <dbReference type="Pfam" id="PF04357"/>
    </source>
</evidence>
<feature type="region of interest" description="Disordered" evidence="5">
    <location>
        <begin position="1"/>
        <end position="28"/>
    </location>
</feature>
<feature type="domain" description="Translocation and assembly module TamB C-terminal" evidence="7">
    <location>
        <begin position="1066"/>
        <end position="1396"/>
    </location>
</feature>
<evidence type="ECO:0000256" key="6">
    <source>
        <dbReference type="SAM" id="Phobius"/>
    </source>
</evidence>
<keyword evidence="9" id="KW-1185">Reference proteome</keyword>
<name>A0A419R3F8_9SPHN</name>
<sequence>MNDSETPQPAPDAAVETTPESVAEQARAPRRSLGRKLGKWAIGIVVGIVLLISAGVAILNSPIGHRFVVDQIAKVAPASGLRVKIGRIDGNLYGTATLHDVTLSDPKGAFLRVPRVDLDWRPLHWFSSGLDVRELVTHRGTLLRRPELLPGDPDAPILPNFDIRVDRLQIRDLTIAKGIAGDKSHKVNLLAQANIRSGKVYLKADGKLGAEDRLHALIDAEPDGDKFDIDADYIAAKDGVLAGLIGADAGYRGKVFGNGTWTQWKGGGVVTRDGERFVAFQLRNYAGTYSIAGQAQPAPLLDGIPARLAGKTVSYLAVGTLDNSVLDGKLQLVASGLRGSADGTLDLGNNLARKLAVDARLTDPALLGPDSRIEGLTLKAMLDGKFRDLSVAHTLSLAKFASGSTQLSDVVQKGTATYDGARWVLPLNATVGRVVTGSAQVDPRLIGGTLSGTVTYAGSKLASDRLALKFPGAEAQLALAGDTAKGTYRLSGPVVANGLALDNVGTINAAADIDFAYGQGPWTLSADFQGRIPRVTNGTIANLAGPDIRLRGGVTMAANTAITFRNLRVNAARLTLFADGTVGPDRSTLRGRGKSADYGPFTVEGGYTSRGPEAVLVFADPLPAAGLKDVRVALAPIEGGFGIETKGESMLGPFAGTLGLYSPANGPTRLAIEKLDIWKTSVTGELVLGDGGADGTLTLAGGGLDGTVAISPRDGGQAFAVDLKARKAAFGGATPLSISSATITGNGLLKDGSSTINGNIVAQGVGYDGMYLSRMSAQAKLVNGSGTVTAALAGRRGSPFVLQLDAKIAPDRYAVAARGNYAGKAIAMPRRAVVVKREDGGWQLQPTQVNFAGGAMIAQGTFDNGQVAGRLQLADMPLSLADLAGADLGLDGKVSGVVDIAGERGGLPTGEARVKIDGLSRSGLVLTSRPVDLALVLKLTQDQLATRAVIDDADGKRLGRLQGRISGLPQDGGLADRLRAGSLFAQLRYSGPADALWRLAAINTFDLTGPLSVAADVTGTLSSPQVRGSLASDNMRLRSGLSGTDISKVKARGTFSGSRLRLTSFSGTAPNGGTVVGSGTVDLSEMSADRGPQLDLRLAARNAALLDANGLTATVTGPMRIVSRGFGGTIAGRLRVNRASWRMGMATAASELPQIRTREINVPPDMAPRQARTGPWRYMIDATAEGGVDVRGMGLDSEWDADIRLRGTTDDPRIGGRAQVVRGDYTFASTQFDLTRGRITFDESVPIDPRLDIVAETTKNDLTVTVKVQGNAMQPEITFSSNPAYPEEEILSRLLFGGSITSLSATDALQLGAAVASLQGGGGLDPINQLRSAIGLDRLRIVSADPAINRETSVALGKNIGRKFYVEIITDGRGYSATNVEFRITSWLSLLGSISTIGRDSIGAKASKDY</sequence>
<evidence type="ECO:0000256" key="2">
    <source>
        <dbReference type="ARBA" id="ARBA00022692"/>
    </source>
</evidence>
<evidence type="ECO:0000313" key="8">
    <source>
        <dbReference type="EMBL" id="RJX68564.1"/>
    </source>
</evidence>
<evidence type="ECO:0000256" key="4">
    <source>
        <dbReference type="ARBA" id="ARBA00023136"/>
    </source>
</evidence>
<dbReference type="GO" id="GO:0097347">
    <property type="term" value="C:TAM protein secretion complex"/>
    <property type="evidence" value="ECO:0007669"/>
    <property type="project" value="TreeGrafter"/>
</dbReference>
<dbReference type="Proteomes" id="UP000284322">
    <property type="component" value="Unassembled WGS sequence"/>
</dbReference>
<dbReference type="GO" id="GO:0005886">
    <property type="term" value="C:plasma membrane"/>
    <property type="evidence" value="ECO:0007669"/>
    <property type="project" value="InterPro"/>
</dbReference>
<evidence type="ECO:0000256" key="3">
    <source>
        <dbReference type="ARBA" id="ARBA00022989"/>
    </source>
</evidence>
<proteinExistence type="predicted"/>
<accession>A0A419R3F8</accession>
<dbReference type="EMBL" id="RAHJ01000017">
    <property type="protein sequence ID" value="RJX68564.1"/>
    <property type="molecule type" value="Genomic_DNA"/>
</dbReference>
<evidence type="ECO:0000313" key="9">
    <source>
        <dbReference type="Proteomes" id="UP000284322"/>
    </source>
</evidence>
<dbReference type="PANTHER" id="PTHR36985:SF1">
    <property type="entry name" value="TRANSLOCATION AND ASSEMBLY MODULE SUBUNIT TAMB"/>
    <property type="match status" value="1"/>
</dbReference>
<dbReference type="Pfam" id="PF04357">
    <property type="entry name" value="TamB"/>
    <property type="match status" value="1"/>
</dbReference>
<comment type="subcellular location">
    <subcellularLocation>
        <location evidence="1">Membrane</location>
        <topology evidence="1">Single-pass membrane protein</topology>
    </subcellularLocation>
</comment>
<evidence type="ECO:0000256" key="1">
    <source>
        <dbReference type="ARBA" id="ARBA00004167"/>
    </source>
</evidence>
<feature type="transmembrane region" description="Helical" evidence="6">
    <location>
        <begin position="40"/>
        <end position="59"/>
    </location>
</feature>
<keyword evidence="2 6" id="KW-0812">Transmembrane</keyword>
<dbReference type="PANTHER" id="PTHR36985">
    <property type="entry name" value="TRANSLOCATION AND ASSEMBLY MODULE SUBUNIT TAMB"/>
    <property type="match status" value="1"/>
</dbReference>
<reference evidence="8 9" key="1">
    <citation type="submission" date="2018-09" db="EMBL/GenBank/DDBJ databases">
        <title>Altererythrobacter sp.Ery1 and Ery12, the genome sequencing of novel strains in genus Alterythrobacter.</title>
        <authorList>
            <person name="Cheng H."/>
            <person name="Wu Y.-H."/>
            <person name="Fang C."/>
            <person name="Xu X.-W."/>
        </authorList>
    </citation>
    <scope>NUCLEOTIDE SEQUENCE [LARGE SCALE GENOMIC DNA]</scope>
    <source>
        <strain evidence="8 9">Ery12</strain>
    </source>
</reference>